<evidence type="ECO:0000256" key="5">
    <source>
        <dbReference type="SAM" id="Phobius"/>
    </source>
</evidence>
<evidence type="ECO:0000313" key="8">
    <source>
        <dbReference type="Proteomes" id="UP000310506"/>
    </source>
</evidence>
<dbReference type="InterPro" id="IPR007267">
    <property type="entry name" value="GtrA_DPMS_TM"/>
</dbReference>
<proteinExistence type="predicted"/>
<organism evidence="7 8">
    <name type="scientific">Vagococcus silagei</name>
    <dbReference type="NCBI Taxonomy" id="2508885"/>
    <lineage>
        <taxon>Bacteria</taxon>
        <taxon>Bacillati</taxon>
        <taxon>Bacillota</taxon>
        <taxon>Bacilli</taxon>
        <taxon>Lactobacillales</taxon>
        <taxon>Enterococcaceae</taxon>
        <taxon>Vagococcus</taxon>
    </lineage>
</organism>
<comment type="subcellular location">
    <subcellularLocation>
        <location evidence="1">Membrane</location>
        <topology evidence="1">Multi-pass membrane protein</topology>
    </subcellularLocation>
</comment>
<protein>
    <submittedName>
        <fullName evidence="7">GtrA family protein</fullName>
    </submittedName>
</protein>
<evidence type="ECO:0000256" key="4">
    <source>
        <dbReference type="ARBA" id="ARBA00023136"/>
    </source>
</evidence>
<comment type="caution">
    <text evidence="7">The sequence shown here is derived from an EMBL/GenBank/DDBJ whole genome shotgun (WGS) entry which is preliminary data.</text>
</comment>
<feature type="transmembrane region" description="Helical" evidence="5">
    <location>
        <begin position="7"/>
        <end position="23"/>
    </location>
</feature>
<dbReference type="AlphaFoldDB" id="A0A4S3B184"/>
<dbReference type="RefSeq" id="WP_136137039.1">
    <property type="nucleotide sequence ID" value="NZ_SDGV01000017.1"/>
</dbReference>
<gene>
    <name evidence="7" type="ORF">ESZ54_07425</name>
</gene>
<dbReference type="GO" id="GO:0016020">
    <property type="term" value="C:membrane"/>
    <property type="evidence" value="ECO:0007669"/>
    <property type="project" value="UniProtKB-SubCell"/>
</dbReference>
<feature type="transmembrane region" description="Helical" evidence="5">
    <location>
        <begin position="73"/>
        <end position="95"/>
    </location>
</feature>
<dbReference type="OrthoDB" id="2199627at2"/>
<dbReference type="EMBL" id="SDGV01000017">
    <property type="protein sequence ID" value="THB60791.1"/>
    <property type="molecule type" value="Genomic_DNA"/>
</dbReference>
<evidence type="ECO:0000256" key="2">
    <source>
        <dbReference type="ARBA" id="ARBA00022692"/>
    </source>
</evidence>
<accession>A0A4S3B184</accession>
<keyword evidence="4 5" id="KW-0472">Membrane</keyword>
<dbReference type="Pfam" id="PF04138">
    <property type="entry name" value="GtrA_DPMS_TM"/>
    <property type="match status" value="1"/>
</dbReference>
<evidence type="ECO:0000256" key="1">
    <source>
        <dbReference type="ARBA" id="ARBA00004141"/>
    </source>
</evidence>
<reference evidence="7 8" key="1">
    <citation type="submission" date="2019-01" db="EMBL/GenBank/DDBJ databases">
        <title>Vagococcus silagei sp. nov. isolated from brewer's grain.</title>
        <authorList>
            <person name="Guu J.-R."/>
        </authorList>
    </citation>
    <scope>NUCLEOTIDE SEQUENCE [LARGE SCALE GENOMIC DNA]</scope>
    <source>
        <strain evidence="7 8">2B-2</strain>
    </source>
</reference>
<keyword evidence="2 5" id="KW-0812">Transmembrane</keyword>
<feature type="transmembrane region" description="Helical" evidence="5">
    <location>
        <begin position="35"/>
        <end position="53"/>
    </location>
</feature>
<dbReference type="Proteomes" id="UP000310506">
    <property type="component" value="Unassembled WGS sequence"/>
</dbReference>
<sequence length="171" mass="20295">MINRKQVVRYVLFGFLATVVYFVTRFSFRMLTSNVLIPVVLGQLAGLLFSFLCNKYFVFKHIRIGWVQSFRQFVDFFISRIVVFFFDLGMSHLFVDRYAEFWMRTLRLQQINYQNRFFSFPALQKYMGSPALLNEFIFTVVTQLLAGIINYIISKRLIFNVKKQQEVATSV</sequence>
<name>A0A4S3B184_9ENTE</name>
<dbReference type="GO" id="GO:0000271">
    <property type="term" value="P:polysaccharide biosynthetic process"/>
    <property type="evidence" value="ECO:0007669"/>
    <property type="project" value="InterPro"/>
</dbReference>
<feature type="domain" description="GtrA/DPMS transmembrane" evidence="6">
    <location>
        <begin position="9"/>
        <end position="159"/>
    </location>
</feature>
<feature type="transmembrane region" description="Helical" evidence="5">
    <location>
        <begin position="136"/>
        <end position="153"/>
    </location>
</feature>
<evidence type="ECO:0000313" key="7">
    <source>
        <dbReference type="EMBL" id="THB60791.1"/>
    </source>
</evidence>
<evidence type="ECO:0000256" key="3">
    <source>
        <dbReference type="ARBA" id="ARBA00022989"/>
    </source>
</evidence>
<keyword evidence="8" id="KW-1185">Reference proteome</keyword>
<evidence type="ECO:0000259" key="6">
    <source>
        <dbReference type="Pfam" id="PF04138"/>
    </source>
</evidence>
<keyword evidence="3 5" id="KW-1133">Transmembrane helix</keyword>